<sequence length="133" mass="13256">MKGVLGGAVLAGFGATGSAAVNSLTSPQGTGGGVTQYVGNTLIDGPAPRGMPQVPVRIDDEGYIRGVWPTVGQAEQGGRQVSVAEMEPAASSTRASGSSTAASRTPKGSSPMRTKTSSSATPRTPPTSGRRPT</sequence>
<reference evidence="2 3" key="1">
    <citation type="journal article" date="2019" name="Int. J. Syst. Evol. Microbiol.">
        <title>The Global Catalogue of Microorganisms (GCM) 10K type strain sequencing project: providing services to taxonomists for standard genome sequencing and annotation.</title>
        <authorList>
            <consortium name="The Broad Institute Genomics Platform"/>
            <consortium name="The Broad Institute Genome Sequencing Center for Infectious Disease"/>
            <person name="Wu L."/>
            <person name="Ma J."/>
        </authorList>
    </citation>
    <scope>NUCLEOTIDE SEQUENCE [LARGE SCALE GENOMIC DNA]</scope>
    <source>
        <strain evidence="2 3">DT92</strain>
    </source>
</reference>
<accession>A0ABD5XYC7</accession>
<comment type="caution">
    <text evidence="2">The sequence shown here is derived from an EMBL/GenBank/DDBJ whole genome shotgun (WGS) entry which is preliminary data.</text>
</comment>
<dbReference type="AlphaFoldDB" id="A0ABD5XYC7"/>
<proteinExistence type="predicted"/>
<protein>
    <submittedName>
        <fullName evidence="2">Uncharacterized protein</fullName>
    </submittedName>
</protein>
<name>A0ABD5XYC7_9EURY</name>
<evidence type="ECO:0000313" key="3">
    <source>
        <dbReference type="Proteomes" id="UP001596368"/>
    </source>
</evidence>
<evidence type="ECO:0000256" key="1">
    <source>
        <dbReference type="SAM" id="MobiDB-lite"/>
    </source>
</evidence>
<feature type="compositionally biased region" description="Low complexity" evidence="1">
    <location>
        <begin position="89"/>
        <end position="105"/>
    </location>
</feature>
<organism evidence="2 3">
    <name type="scientific">Halobaculum litoreum</name>
    <dbReference type="NCBI Taxonomy" id="3031998"/>
    <lineage>
        <taxon>Archaea</taxon>
        <taxon>Methanobacteriati</taxon>
        <taxon>Methanobacteriota</taxon>
        <taxon>Stenosarchaea group</taxon>
        <taxon>Halobacteria</taxon>
        <taxon>Halobacteriales</taxon>
        <taxon>Haloferacaceae</taxon>
        <taxon>Halobaculum</taxon>
    </lineage>
</organism>
<dbReference type="EMBL" id="JBHSZG010000008">
    <property type="protein sequence ID" value="MFC7138085.1"/>
    <property type="molecule type" value="Genomic_DNA"/>
</dbReference>
<feature type="region of interest" description="Disordered" evidence="1">
    <location>
        <begin position="70"/>
        <end position="133"/>
    </location>
</feature>
<gene>
    <name evidence="2" type="ORF">ACFQRB_19660</name>
</gene>
<feature type="compositionally biased region" description="Low complexity" evidence="1">
    <location>
        <begin position="113"/>
        <end position="133"/>
    </location>
</feature>
<evidence type="ECO:0000313" key="2">
    <source>
        <dbReference type="EMBL" id="MFC7138085.1"/>
    </source>
</evidence>
<keyword evidence="3" id="KW-1185">Reference proteome</keyword>
<dbReference type="Proteomes" id="UP001596368">
    <property type="component" value="Unassembled WGS sequence"/>
</dbReference>